<comment type="caution">
    <text evidence="2">The sequence shown here is derived from an EMBL/GenBank/DDBJ whole genome shotgun (WGS) entry which is preliminary data.</text>
</comment>
<dbReference type="Gene3D" id="3.40.50.10170">
    <property type="match status" value="1"/>
</dbReference>
<dbReference type="Proteomes" id="UP000587527">
    <property type="component" value="Unassembled WGS sequence"/>
</dbReference>
<dbReference type="NCBIfam" id="TIGR00762">
    <property type="entry name" value="DegV"/>
    <property type="match status" value="1"/>
</dbReference>
<keyword evidence="1" id="KW-0446">Lipid-binding</keyword>
<dbReference type="InterPro" id="IPR003797">
    <property type="entry name" value="DegV"/>
</dbReference>
<proteinExistence type="predicted"/>
<gene>
    <name evidence="2" type="ORF">F4553_003331</name>
</gene>
<dbReference type="Gene3D" id="3.30.1180.10">
    <property type="match status" value="1"/>
</dbReference>
<dbReference type="AlphaFoldDB" id="A0A841BT82"/>
<dbReference type="PANTHER" id="PTHR33434">
    <property type="entry name" value="DEGV DOMAIN-CONTAINING PROTEIN DR_1986-RELATED"/>
    <property type="match status" value="1"/>
</dbReference>
<dbReference type="GO" id="GO:0008289">
    <property type="term" value="F:lipid binding"/>
    <property type="evidence" value="ECO:0007669"/>
    <property type="project" value="UniProtKB-KW"/>
</dbReference>
<reference evidence="2 3" key="1">
    <citation type="submission" date="2020-08" db="EMBL/GenBank/DDBJ databases">
        <title>Sequencing the genomes of 1000 actinobacteria strains.</title>
        <authorList>
            <person name="Klenk H.-P."/>
        </authorList>
    </citation>
    <scope>NUCLEOTIDE SEQUENCE [LARGE SCALE GENOMIC DNA]</scope>
    <source>
        <strain evidence="2 3">DSM 45362</strain>
    </source>
</reference>
<evidence type="ECO:0000313" key="3">
    <source>
        <dbReference type="Proteomes" id="UP000587527"/>
    </source>
</evidence>
<protein>
    <submittedName>
        <fullName evidence="2">DegV family protein with EDD domain</fullName>
    </submittedName>
</protein>
<dbReference type="EMBL" id="JACHMN010000002">
    <property type="protein sequence ID" value="MBB5869952.1"/>
    <property type="molecule type" value="Genomic_DNA"/>
</dbReference>
<dbReference type="Pfam" id="PF02645">
    <property type="entry name" value="DegV"/>
    <property type="match status" value="1"/>
</dbReference>
<evidence type="ECO:0000256" key="1">
    <source>
        <dbReference type="ARBA" id="ARBA00023121"/>
    </source>
</evidence>
<name>A0A841BT82_9ACTN</name>
<dbReference type="PROSITE" id="PS51482">
    <property type="entry name" value="DEGV"/>
    <property type="match status" value="1"/>
</dbReference>
<dbReference type="PANTHER" id="PTHR33434:SF2">
    <property type="entry name" value="FATTY ACID-BINDING PROTEIN TM_1468"/>
    <property type="match status" value="1"/>
</dbReference>
<keyword evidence="3" id="KW-1185">Reference proteome</keyword>
<sequence length="281" mass="28611">MTVAVVTDSTSALPAGANGSITVVPLSVVINDQAGREGIDVTPVGVAKALADRRTKITTSRPTPGEFAAAYRAAFEAGATGIVSVHISARLSGTIEAAHLAAAEVGGAIEVVDSGSTGMGLGFAAIEAQAAAALGQEIAAVRRAAELAASETDVYFYVDTLEHLRQGGRIGAASKLVGTALAVKPILHVEDGTIVSCDRVRTTAKALDRLVDLAALAAKDSPVDVAVQHLDSPDRASLLVDAIRARLGDRIRDLHVTEISATIAAHVGPGVAGIVIHRRSA</sequence>
<dbReference type="RefSeq" id="WP_184836971.1">
    <property type="nucleotide sequence ID" value="NZ_JACHMN010000002.1"/>
</dbReference>
<dbReference type="InterPro" id="IPR043168">
    <property type="entry name" value="DegV_C"/>
</dbReference>
<dbReference type="InterPro" id="IPR050270">
    <property type="entry name" value="DegV_domain_contain"/>
</dbReference>
<organism evidence="2 3">
    <name type="scientific">Allocatelliglobosispora scoriae</name>
    <dbReference type="NCBI Taxonomy" id="643052"/>
    <lineage>
        <taxon>Bacteria</taxon>
        <taxon>Bacillati</taxon>
        <taxon>Actinomycetota</taxon>
        <taxon>Actinomycetes</taxon>
        <taxon>Micromonosporales</taxon>
        <taxon>Micromonosporaceae</taxon>
        <taxon>Allocatelliglobosispora</taxon>
    </lineage>
</organism>
<accession>A0A841BT82</accession>
<evidence type="ECO:0000313" key="2">
    <source>
        <dbReference type="EMBL" id="MBB5869952.1"/>
    </source>
</evidence>
<dbReference type="SUPFAM" id="SSF82549">
    <property type="entry name" value="DAK1/DegV-like"/>
    <property type="match status" value="1"/>
</dbReference>